<name>A0A5J4P0F1_9TREM</name>
<accession>A0A5J4P0F1</accession>
<gene>
    <name evidence="1" type="ORF">DEA37_0003462</name>
</gene>
<reference evidence="1 2" key="1">
    <citation type="journal article" date="2019" name="Gigascience">
        <title>Whole-genome sequence of the oriental lung fluke Paragonimus westermani.</title>
        <authorList>
            <person name="Oey H."/>
            <person name="Zakrzewski M."/>
            <person name="Narain K."/>
            <person name="Devi K.R."/>
            <person name="Agatsuma T."/>
            <person name="Nawaratna S."/>
            <person name="Gobert G.N."/>
            <person name="Jones M.K."/>
            <person name="Ragan M.A."/>
            <person name="McManus D.P."/>
            <person name="Krause L."/>
        </authorList>
    </citation>
    <scope>NUCLEOTIDE SEQUENCE [LARGE SCALE GENOMIC DNA]</scope>
    <source>
        <strain evidence="1 2">IND2009</strain>
    </source>
</reference>
<keyword evidence="2" id="KW-1185">Reference proteome</keyword>
<organism evidence="1 2">
    <name type="scientific">Paragonimus westermani</name>
    <dbReference type="NCBI Taxonomy" id="34504"/>
    <lineage>
        <taxon>Eukaryota</taxon>
        <taxon>Metazoa</taxon>
        <taxon>Spiralia</taxon>
        <taxon>Lophotrochozoa</taxon>
        <taxon>Platyhelminthes</taxon>
        <taxon>Trematoda</taxon>
        <taxon>Digenea</taxon>
        <taxon>Plagiorchiida</taxon>
        <taxon>Troglotremata</taxon>
        <taxon>Troglotrematidae</taxon>
        <taxon>Paragonimus</taxon>
    </lineage>
</organism>
<comment type="caution">
    <text evidence="1">The sequence shown here is derived from an EMBL/GenBank/DDBJ whole genome shotgun (WGS) entry which is preliminary data.</text>
</comment>
<sequence length="241" mass="27577">TLLWHSHLLIDSQVNQPQSIFKTTNETIIQMRLRRSRRSILNNNLESKATKSAKQHQIPTSTYRTKVKAKFLNASQSPLHMLYPEPPFGNRPIPNFVLRLVNFDSSRRAEELNDRDDLSFSTGQREDGNNSVRTGAVVRIWFPPYLNERHLRPYPLLIQIISQFVKTTSSLERVLEELTLYMCSSLDVVVMRVQSWGIHSFLAGLLLRSDKTALNPSCAALISPVVNLEQHADSELTKQLL</sequence>
<proteinExistence type="predicted"/>
<dbReference type="Proteomes" id="UP000324629">
    <property type="component" value="Unassembled WGS sequence"/>
</dbReference>
<evidence type="ECO:0000313" key="2">
    <source>
        <dbReference type="Proteomes" id="UP000324629"/>
    </source>
</evidence>
<feature type="non-terminal residue" evidence="1">
    <location>
        <position position="1"/>
    </location>
</feature>
<dbReference type="EMBL" id="QNGE01000258">
    <property type="protein sequence ID" value="KAA3681189.1"/>
    <property type="molecule type" value="Genomic_DNA"/>
</dbReference>
<protein>
    <submittedName>
        <fullName evidence="1">Uncharacterized protein</fullName>
    </submittedName>
</protein>
<evidence type="ECO:0000313" key="1">
    <source>
        <dbReference type="EMBL" id="KAA3681189.1"/>
    </source>
</evidence>
<dbReference type="AlphaFoldDB" id="A0A5J4P0F1"/>